<reference evidence="2" key="1">
    <citation type="journal article" date="2013" name="Extremophiles">
        <title>Proteinivorax tanatarense gen. nov., sp. nov., an anaerobic, haloalkaliphilic, proteolytic bacterium isolated from a decaying algal bloom, and proposal of Proteinivoraceae fam. nov.</title>
        <authorList>
            <person name="Kevbrin V."/>
            <person name="Boltyanskaya Y."/>
            <person name="Zhilina T."/>
            <person name="Kolganova T."/>
            <person name="Lavrentjeva E."/>
            <person name="Kuznetsov B."/>
        </authorList>
    </citation>
    <scope>NUCLEOTIDE SEQUENCE</scope>
    <source>
        <strain evidence="2">Z-910T</strain>
    </source>
</reference>
<keyword evidence="1" id="KW-0472">Membrane</keyword>
<protein>
    <submittedName>
        <fullName evidence="2">DUF2933 domain-containing protein</fullName>
    </submittedName>
</protein>
<organism evidence="2">
    <name type="scientific">Proteinivorax tanatarense</name>
    <dbReference type="NCBI Taxonomy" id="1260629"/>
    <lineage>
        <taxon>Bacteria</taxon>
        <taxon>Bacillati</taxon>
        <taxon>Bacillota</taxon>
        <taxon>Clostridia</taxon>
        <taxon>Eubacteriales</taxon>
        <taxon>Proteinivoracaceae</taxon>
        <taxon>Proteinivorax</taxon>
    </lineage>
</organism>
<dbReference type="RefSeq" id="WP_350344528.1">
    <property type="nucleotide sequence ID" value="NZ_CP158367.1"/>
</dbReference>
<dbReference type="AlphaFoldDB" id="A0AAU7VNZ6"/>
<keyword evidence="1" id="KW-0812">Transmembrane</keyword>
<dbReference type="InterPro" id="IPR021682">
    <property type="entry name" value="DUF2933"/>
</dbReference>
<dbReference type="EMBL" id="CP158367">
    <property type="protein sequence ID" value="XBX75791.1"/>
    <property type="molecule type" value="Genomic_DNA"/>
</dbReference>
<proteinExistence type="predicted"/>
<keyword evidence="1" id="KW-1133">Transmembrane helix</keyword>
<reference evidence="2" key="2">
    <citation type="submission" date="2024-06" db="EMBL/GenBank/DDBJ databases">
        <authorList>
            <person name="Petrova K.O."/>
            <person name="Toshchakov S.V."/>
            <person name="Boltjanskaja Y.V."/>
            <person name="Kevbrin V."/>
        </authorList>
    </citation>
    <scope>NUCLEOTIDE SEQUENCE</scope>
    <source>
        <strain evidence="2">Z-910T</strain>
    </source>
</reference>
<gene>
    <name evidence="2" type="ORF">PRVXT_000946</name>
</gene>
<sequence>MFKSKKSMICCLIPILLLVLFLARGGTESNASFMPYLFLIICPLMHIGMFFFMFKGDNGQNKTPDTTIDK</sequence>
<evidence type="ECO:0000313" key="2">
    <source>
        <dbReference type="EMBL" id="XBX75791.1"/>
    </source>
</evidence>
<feature type="transmembrane region" description="Helical" evidence="1">
    <location>
        <begin position="35"/>
        <end position="54"/>
    </location>
</feature>
<name>A0AAU7VNZ6_9FIRM</name>
<dbReference type="Pfam" id="PF11666">
    <property type="entry name" value="DUF2933"/>
    <property type="match status" value="1"/>
</dbReference>
<accession>A0AAU7VNZ6</accession>
<evidence type="ECO:0000256" key="1">
    <source>
        <dbReference type="SAM" id="Phobius"/>
    </source>
</evidence>